<dbReference type="Proteomes" id="UP000253426">
    <property type="component" value="Unassembled WGS sequence"/>
</dbReference>
<evidence type="ECO:0000313" key="2">
    <source>
        <dbReference type="EMBL" id="RBP46384.1"/>
    </source>
</evidence>
<accession>A0A366HTZ1</accession>
<gene>
    <name evidence="2" type="ORF">DES53_102775</name>
</gene>
<feature type="compositionally biased region" description="Basic residues" evidence="1">
    <location>
        <begin position="76"/>
        <end position="86"/>
    </location>
</feature>
<reference evidence="2 3" key="1">
    <citation type="submission" date="2018-06" db="EMBL/GenBank/DDBJ databases">
        <title>Genomic Encyclopedia of Type Strains, Phase IV (KMG-IV): sequencing the most valuable type-strain genomes for metagenomic binning, comparative biology and taxonomic classification.</title>
        <authorList>
            <person name="Goeker M."/>
        </authorList>
    </citation>
    <scope>NUCLEOTIDE SEQUENCE [LARGE SCALE GENOMIC DNA]</scope>
    <source>
        <strain evidence="2 3">DSM 25532</strain>
    </source>
</reference>
<evidence type="ECO:0000313" key="3">
    <source>
        <dbReference type="Proteomes" id="UP000253426"/>
    </source>
</evidence>
<dbReference type="EMBL" id="QNRR01000002">
    <property type="protein sequence ID" value="RBP46384.1"/>
    <property type="molecule type" value="Genomic_DNA"/>
</dbReference>
<comment type="caution">
    <text evidence="2">The sequence shown here is derived from an EMBL/GenBank/DDBJ whole genome shotgun (WGS) entry which is preliminary data.</text>
</comment>
<proteinExistence type="predicted"/>
<organism evidence="2 3">
    <name type="scientific">Roseimicrobium gellanilyticum</name>
    <dbReference type="NCBI Taxonomy" id="748857"/>
    <lineage>
        <taxon>Bacteria</taxon>
        <taxon>Pseudomonadati</taxon>
        <taxon>Verrucomicrobiota</taxon>
        <taxon>Verrucomicrobiia</taxon>
        <taxon>Verrucomicrobiales</taxon>
        <taxon>Verrucomicrobiaceae</taxon>
        <taxon>Roseimicrobium</taxon>
    </lineage>
</organism>
<sequence>MAKPDWRTDWNQRINGRIVRHVTKADLKMSGSRNLARWWILSLDNGDVLFARPHQLVSARTKDGSWFCETDDCRSKRMRRPPSKRNRISDEVDSN</sequence>
<keyword evidence="3" id="KW-1185">Reference proteome</keyword>
<evidence type="ECO:0000256" key="1">
    <source>
        <dbReference type="SAM" id="MobiDB-lite"/>
    </source>
</evidence>
<feature type="region of interest" description="Disordered" evidence="1">
    <location>
        <begin position="75"/>
        <end position="95"/>
    </location>
</feature>
<protein>
    <submittedName>
        <fullName evidence="2">Uncharacterized protein</fullName>
    </submittedName>
</protein>
<name>A0A366HTZ1_9BACT</name>
<dbReference type="AlphaFoldDB" id="A0A366HTZ1"/>